<dbReference type="CDD" id="cd06530">
    <property type="entry name" value="S26_SPase_I"/>
    <property type="match status" value="1"/>
</dbReference>
<dbReference type="InterPro" id="IPR052064">
    <property type="entry name" value="Mito_IMP1_subunit"/>
</dbReference>
<dbReference type="Pfam" id="PF10502">
    <property type="entry name" value="Peptidase_S26"/>
    <property type="match status" value="2"/>
</dbReference>
<feature type="domain" description="Peptidase S26" evidence="8">
    <location>
        <begin position="110"/>
        <end position="148"/>
    </location>
</feature>
<proteinExistence type="inferred from homology"/>
<dbReference type="InterPro" id="IPR019533">
    <property type="entry name" value="Peptidase_S26"/>
</dbReference>
<evidence type="ECO:0000259" key="8">
    <source>
        <dbReference type="Pfam" id="PF10502"/>
    </source>
</evidence>
<evidence type="ECO:0000256" key="3">
    <source>
        <dbReference type="ARBA" id="ARBA00022801"/>
    </source>
</evidence>
<feature type="active site" evidence="7">
    <location>
        <position position="86"/>
    </location>
</feature>
<keyword evidence="4" id="KW-0496">Mitochondrion</keyword>
<accession>A0A1E1LT87</accession>
<organism evidence="9 10">
    <name type="scientific">Rhynchosporium graminicola</name>
    <dbReference type="NCBI Taxonomy" id="2792576"/>
    <lineage>
        <taxon>Eukaryota</taxon>
        <taxon>Fungi</taxon>
        <taxon>Dikarya</taxon>
        <taxon>Ascomycota</taxon>
        <taxon>Pezizomycotina</taxon>
        <taxon>Leotiomycetes</taxon>
        <taxon>Helotiales</taxon>
        <taxon>Ploettnerulaceae</taxon>
        <taxon>Rhynchosporium</taxon>
    </lineage>
</organism>
<keyword evidence="5" id="KW-0472">Membrane</keyword>
<dbReference type="InterPro" id="IPR036286">
    <property type="entry name" value="LexA/Signal_pep-like_sf"/>
</dbReference>
<feature type="domain" description="Peptidase S26" evidence="8">
    <location>
        <begin position="15"/>
        <end position="97"/>
    </location>
</feature>
<dbReference type="FunCoup" id="A0A1E1LT87">
    <property type="interactions" value="397"/>
</dbReference>
<evidence type="ECO:0000256" key="6">
    <source>
        <dbReference type="ARBA" id="ARBA00038445"/>
    </source>
</evidence>
<dbReference type="SUPFAM" id="SSF51306">
    <property type="entry name" value="LexA/Signal peptidase"/>
    <property type="match status" value="1"/>
</dbReference>
<name>A0A1E1LT87_9HELO</name>
<keyword evidence="2" id="KW-0999">Mitochondrion inner membrane</keyword>
<comment type="subcellular location">
    <subcellularLocation>
        <location evidence="1">Mitochondrion inner membrane</location>
    </subcellularLocation>
</comment>
<dbReference type="EMBL" id="FJUW01000095">
    <property type="protein sequence ID" value="CZT13722.1"/>
    <property type="molecule type" value="Genomic_DNA"/>
</dbReference>
<evidence type="ECO:0000256" key="1">
    <source>
        <dbReference type="ARBA" id="ARBA00004273"/>
    </source>
</evidence>
<dbReference type="GO" id="GO:0006465">
    <property type="term" value="P:signal peptide processing"/>
    <property type="evidence" value="ECO:0007669"/>
    <property type="project" value="InterPro"/>
</dbReference>
<dbReference type="PANTHER" id="PTHR12383">
    <property type="entry name" value="PROTEASE FAMILY S26 MITOCHONDRIAL INNER MEMBRANE PROTEASE-RELATED"/>
    <property type="match status" value="1"/>
</dbReference>
<reference evidence="10" key="1">
    <citation type="submission" date="2016-03" db="EMBL/GenBank/DDBJ databases">
        <authorList>
            <person name="Ploux O."/>
        </authorList>
    </citation>
    <scope>NUCLEOTIDE SEQUENCE [LARGE SCALE GENOMIC DNA]</scope>
    <source>
        <strain evidence="10">UK7</strain>
    </source>
</reference>
<evidence type="ECO:0000256" key="2">
    <source>
        <dbReference type="ARBA" id="ARBA00022792"/>
    </source>
</evidence>
<protein>
    <submittedName>
        <fullName evidence="9">Related to IMP1 Protease, mitochondrial</fullName>
    </submittedName>
</protein>
<sequence>MSSLIRHAGHPLRTAAAFIQLIAGLHLFTSYIYDIVPTAGPSMLPTILVLGDWMLVDKRFRRGRGVEVGDIVSSYSVVEPGEQIIKRVIGMEGDYVLRNTPGEGGEGMLMVPKGHCWVVGDNFPYSRDSRHFGPLPMALIRGKVVAKVFPWRERRWIEDGLEAVQ</sequence>
<dbReference type="InterPro" id="IPR000223">
    <property type="entry name" value="Pept_S26A_signal_pept_1"/>
</dbReference>
<evidence type="ECO:0000256" key="7">
    <source>
        <dbReference type="PIRSR" id="PIRSR600223-1"/>
    </source>
</evidence>
<dbReference type="AlphaFoldDB" id="A0A1E1LT87"/>
<evidence type="ECO:0000256" key="4">
    <source>
        <dbReference type="ARBA" id="ARBA00023128"/>
    </source>
</evidence>
<comment type="similarity">
    <text evidence="6">Belongs to the peptidase S26 family. IMP1 subfamily.</text>
</comment>
<evidence type="ECO:0000256" key="5">
    <source>
        <dbReference type="ARBA" id="ARBA00023136"/>
    </source>
</evidence>
<dbReference type="Proteomes" id="UP000178129">
    <property type="component" value="Unassembled WGS sequence"/>
</dbReference>
<comment type="caution">
    <text evidence="9">The sequence shown here is derived from an EMBL/GenBank/DDBJ whole genome shotgun (WGS) entry which is preliminary data.</text>
</comment>
<dbReference type="PRINTS" id="PR00727">
    <property type="entry name" value="LEADERPTASE"/>
</dbReference>
<dbReference type="GO" id="GO:0042720">
    <property type="term" value="C:mitochondrial inner membrane peptidase complex"/>
    <property type="evidence" value="ECO:0007669"/>
    <property type="project" value="TreeGrafter"/>
</dbReference>
<dbReference type="PANTHER" id="PTHR12383:SF16">
    <property type="entry name" value="MITOCHONDRIAL INNER MEMBRANE PROTEASE SUBUNIT 1"/>
    <property type="match status" value="1"/>
</dbReference>
<dbReference type="GO" id="GO:0004252">
    <property type="term" value="F:serine-type endopeptidase activity"/>
    <property type="evidence" value="ECO:0007669"/>
    <property type="project" value="InterPro"/>
</dbReference>
<dbReference type="GO" id="GO:0006627">
    <property type="term" value="P:protein processing involved in protein targeting to mitochondrion"/>
    <property type="evidence" value="ECO:0007669"/>
    <property type="project" value="TreeGrafter"/>
</dbReference>
<gene>
    <name evidence="9" type="ORF">RCO7_00682</name>
</gene>
<evidence type="ECO:0000313" key="10">
    <source>
        <dbReference type="Proteomes" id="UP000178129"/>
    </source>
</evidence>
<dbReference type="Gene3D" id="2.10.109.10">
    <property type="entry name" value="Umud Fragment, subunit A"/>
    <property type="match status" value="1"/>
</dbReference>
<evidence type="ECO:0000313" key="9">
    <source>
        <dbReference type="EMBL" id="CZT13722.1"/>
    </source>
</evidence>
<feature type="active site" evidence="7">
    <location>
        <position position="42"/>
    </location>
</feature>
<dbReference type="STRING" id="914237.A0A1E1LT87"/>
<keyword evidence="9" id="KW-0645">Protease</keyword>
<keyword evidence="10" id="KW-1185">Reference proteome</keyword>
<dbReference type="InParanoid" id="A0A1E1LT87"/>
<keyword evidence="3" id="KW-0378">Hydrolase</keyword>